<proteinExistence type="predicted"/>
<reference evidence="3" key="1">
    <citation type="submission" date="2023-06" db="EMBL/GenBank/DDBJ databases">
        <authorList>
            <consortium name="Lawrence Berkeley National Laboratory"/>
            <person name="Ahrendt S."/>
            <person name="Sahu N."/>
            <person name="Indic B."/>
            <person name="Wong-Bajracharya J."/>
            <person name="Merenyi Z."/>
            <person name="Ke H.-M."/>
            <person name="Monk M."/>
            <person name="Kocsube S."/>
            <person name="Drula E."/>
            <person name="Lipzen A."/>
            <person name="Balint B."/>
            <person name="Henrissat B."/>
            <person name="Andreopoulos B."/>
            <person name="Martin F.M."/>
            <person name="Harder C.B."/>
            <person name="Rigling D."/>
            <person name="Ford K.L."/>
            <person name="Foster G.D."/>
            <person name="Pangilinan J."/>
            <person name="Papanicolaou A."/>
            <person name="Barry K."/>
            <person name="LaButti K."/>
            <person name="Viragh M."/>
            <person name="Koriabine M."/>
            <person name="Yan M."/>
            <person name="Riley R."/>
            <person name="Champramary S."/>
            <person name="Plett K.L."/>
            <person name="Tsai I.J."/>
            <person name="Slot J."/>
            <person name="Sipos G."/>
            <person name="Plett J."/>
            <person name="Nagy L.G."/>
            <person name="Grigoriev I.V."/>
        </authorList>
    </citation>
    <scope>NUCLEOTIDE SEQUENCE</scope>
    <source>
        <strain evidence="3">FPL87.14</strain>
    </source>
</reference>
<evidence type="ECO:0000259" key="2">
    <source>
        <dbReference type="Pfam" id="PF24883"/>
    </source>
</evidence>
<keyword evidence="1" id="KW-0677">Repeat</keyword>
<dbReference type="EMBL" id="JAUEPT010000044">
    <property type="protein sequence ID" value="KAK0438238.1"/>
    <property type="molecule type" value="Genomic_DNA"/>
</dbReference>
<dbReference type="PANTHER" id="PTHR10039:SF14">
    <property type="entry name" value="NACHT DOMAIN-CONTAINING PROTEIN"/>
    <property type="match status" value="1"/>
</dbReference>
<protein>
    <recommendedName>
        <fullName evidence="2">Nephrocystin 3-like N-terminal domain-containing protein</fullName>
    </recommendedName>
</protein>
<dbReference type="AlphaFoldDB" id="A0AA39JCQ7"/>
<evidence type="ECO:0000313" key="3">
    <source>
        <dbReference type="EMBL" id="KAK0438238.1"/>
    </source>
</evidence>
<dbReference type="Proteomes" id="UP001175226">
    <property type="component" value="Unassembled WGS sequence"/>
</dbReference>
<dbReference type="PANTHER" id="PTHR10039">
    <property type="entry name" value="AMELOGENIN"/>
    <property type="match status" value="1"/>
</dbReference>
<gene>
    <name evidence="3" type="ORF">EV421DRAFT_2021353</name>
</gene>
<keyword evidence="4" id="KW-1185">Reference proteome</keyword>
<accession>A0AA39JCQ7</accession>
<feature type="domain" description="Nephrocystin 3-like N-terminal" evidence="2">
    <location>
        <begin position="350"/>
        <end position="425"/>
    </location>
</feature>
<evidence type="ECO:0000313" key="4">
    <source>
        <dbReference type="Proteomes" id="UP001175226"/>
    </source>
</evidence>
<comment type="caution">
    <text evidence="3">The sequence shown here is derived from an EMBL/GenBank/DDBJ whole genome shotgun (WGS) entry which is preliminary data.</text>
</comment>
<sequence>MSAVVSTKKTEGSTSSHLVPLIHEIEIRIDRPTKKSRFRVKITPDNEKPTETEESIIDRVGVTPKWTIKKSIGFDPLTKILWELHGRRRPVSHFKVLGSVEKTLGELFVLFEGNNTSADIHLSNGSSEVAVLKISGQLDTPKNVMTDVVANTNEPSESSELLDSETLQKVFEVVKQMIDTLAEAHPAATIAWGFLSIVFEMQVVKKQHDTKQEIFDLYADMISTYEDFSKDNILEQRVRLQGIYNSLFKQTIECAIFIECYAKKSGIKHLFEMDISGQAAKFRQAFVDLKHHLSMGSVKEAVIVTLGVQKSVDILGAPFSAAVLDLHPPQELGPKSWCTRGTCVATINVMVSWIAQCDGRTLWCKGLAGTGKSSLMGTLHELLTTNIGGRSRLAAFIRYDRIEYSKASTLITSIAYALGMFDDRIGRAISLVVQTLPLVVTLPPSAQFQFLLRNPLESLPDIGDGGPLGFGPKLSFMRLIISSRPVHRITMAFEGQDCMYPLHLDTSSESINRDIQFYLGREFATIRDDAFQEKCKALDAVKELTARASGLFIWAATVARFVHAFPGISRLQALLDTSIPSDAPEALTTLYRTALGTLVSEPGANADIKKYVRSVLGAVLVTQTPPGMTEDVLDNVVLLGEGSPPSRHIVSMLGSVLSPETKDSPIRLIHKSLDDFLQDQSRCGDEWFIDATALELFQFTSFFRRYFLPWLDIVVTDGDVLHFEVMGMFCRQHDLTRLSIKVNIQDSVKFHNVLKQSTRFYRHLHQSSKESSLSGKFTLECMKLRHTEKSWEPTGSNLNKDGVVFVEANRRTRYGFKIANATLVPLYLSVFCFHVSDLSIMSYYQTGSVKTADDAPLPPGETLTIGYGMSGTRPHGYYVPEGQEVDVGFLKLFFSTEYPDLSAIIQEPPFKDDRQSDPPTAGKTPSLCHTIKGERVLRSIFASRGWPGFWNEYEDLTDSDFDDSEDDSDID</sequence>
<organism evidence="3 4">
    <name type="scientific">Armillaria borealis</name>
    <dbReference type="NCBI Taxonomy" id="47425"/>
    <lineage>
        <taxon>Eukaryota</taxon>
        <taxon>Fungi</taxon>
        <taxon>Dikarya</taxon>
        <taxon>Basidiomycota</taxon>
        <taxon>Agaricomycotina</taxon>
        <taxon>Agaricomycetes</taxon>
        <taxon>Agaricomycetidae</taxon>
        <taxon>Agaricales</taxon>
        <taxon>Marasmiineae</taxon>
        <taxon>Physalacriaceae</taxon>
        <taxon>Armillaria</taxon>
    </lineage>
</organism>
<evidence type="ECO:0000256" key="1">
    <source>
        <dbReference type="ARBA" id="ARBA00022737"/>
    </source>
</evidence>
<dbReference type="InterPro" id="IPR056884">
    <property type="entry name" value="NPHP3-like_N"/>
</dbReference>
<dbReference type="Pfam" id="PF24883">
    <property type="entry name" value="NPHP3_N"/>
    <property type="match status" value="1"/>
</dbReference>
<name>A0AA39JCQ7_9AGAR</name>